<dbReference type="GO" id="GO:0006360">
    <property type="term" value="P:transcription by RNA polymerase I"/>
    <property type="evidence" value="ECO:0007669"/>
    <property type="project" value="TreeGrafter"/>
</dbReference>
<evidence type="ECO:0000256" key="1">
    <source>
        <dbReference type="ARBA" id="ARBA00022478"/>
    </source>
</evidence>
<dbReference type="InterPro" id="IPR036161">
    <property type="entry name" value="RPB6/omega-like_sf"/>
</dbReference>
<dbReference type="RefSeq" id="WP_020962166.1">
    <property type="nucleotide sequence ID" value="NZ_CP007493.1"/>
</dbReference>
<dbReference type="PIRSF" id="PIRSF000778">
    <property type="entry name" value="RpoK/RPB6"/>
    <property type="match status" value="1"/>
</dbReference>
<dbReference type="STRING" id="697581.TCARB_1549"/>
<dbReference type="EMBL" id="CP007493">
    <property type="protein sequence ID" value="AJB42591.1"/>
    <property type="molecule type" value="Genomic_DNA"/>
</dbReference>
<dbReference type="InterPro" id="IPR006110">
    <property type="entry name" value="Pol_omega/Rpo6/RPB6"/>
</dbReference>
<dbReference type="GO" id="GO:0005737">
    <property type="term" value="C:cytoplasm"/>
    <property type="evidence" value="ECO:0007669"/>
    <property type="project" value="UniProtKB-SubCell"/>
</dbReference>
<protein>
    <recommendedName>
        <fullName evidence="3">DNA-directed RNA polymerase subunit Rpo6</fullName>
        <ecNumber evidence="3">2.7.7.6</ecNumber>
    </recommendedName>
    <alternativeName>
        <fullName evidence="3">DNA-directed RNA polymerase subunit K</fullName>
    </alternativeName>
</protein>
<comment type="catalytic activity">
    <reaction evidence="3">
        <text>RNA(n) + a ribonucleoside 5'-triphosphate = RNA(n+1) + diphosphate</text>
        <dbReference type="Rhea" id="RHEA:21248"/>
        <dbReference type="Rhea" id="RHEA-COMP:14527"/>
        <dbReference type="Rhea" id="RHEA-COMP:17342"/>
        <dbReference type="ChEBI" id="CHEBI:33019"/>
        <dbReference type="ChEBI" id="CHEBI:61557"/>
        <dbReference type="ChEBI" id="CHEBI:140395"/>
        <dbReference type="EC" id="2.7.7.6"/>
    </reaction>
</comment>
<comment type="similarity">
    <text evidence="3">Belongs to the archaeal Rpo6/eukaryotic RPB6 RNA polymerase subunit family.</text>
</comment>
<dbReference type="NCBIfam" id="NF002208">
    <property type="entry name" value="PRK01099.1-3"/>
    <property type="match status" value="1"/>
</dbReference>
<evidence type="ECO:0000256" key="2">
    <source>
        <dbReference type="ARBA" id="ARBA00023163"/>
    </source>
</evidence>
<dbReference type="InterPro" id="IPR006111">
    <property type="entry name" value="Rpo6/Rpb6"/>
</dbReference>
<reference evidence="5" key="1">
    <citation type="book" date="2010" name="EXTREMOPHILES" publisher="0:0-0">
        <title>Complete genome sequences of ten hyperthermophilic archaea reveal their metabolic capabilities and possible ecological roles.</title>
        <editorList>
            <person name="?"/>
        </editorList>
        <authorList>
            <person name="Ravin N.V."/>
            <person name="Mardanov A.V."/>
            <person name="Bonch-Osmolovskaya E.A."/>
            <person name="Skryabin K.G."/>
        </authorList>
    </citation>
    <scope>NUCLEOTIDE SEQUENCE [LARGE SCALE GENOMIC DNA]</scope>
    <source>
        <strain evidence="5">1505</strain>
    </source>
</reference>
<dbReference type="HAMAP" id="MF_00192">
    <property type="entry name" value="RNApol_arch_Rpo6"/>
    <property type="match status" value="1"/>
</dbReference>
<keyword evidence="3" id="KW-0963">Cytoplasm</keyword>
<comment type="function">
    <text evidence="3">DNA-dependent RNA polymerase (RNAP) catalyzes the transcription of DNA into RNA using the four ribonucleoside triphosphates as substrates.</text>
</comment>
<dbReference type="GeneID" id="16573124"/>
<keyword evidence="1 3" id="KW-0240">DNA-directed RNA polymerase</keyword>
<comment type="subunit">
    <text evidence="3">Part of the RNA polymerase complex.</text>
</comment>
<dbReference type="Pfam" id="PF01192">
    <property type="entry name" value="RNA_pol_Rpb6"/>
    <property type="match status" value="1"/>
</dbReference>
<comment type="subcellular location">
    <subcellularLocation>
        <location evidence="3">Cytoplasm</location>
    </subcellularLocation>
</comment>
<dbReference type="NCBIfam" id="NF002207">
    <property type="entry name" value="PRK01099.1-2"/>
    <property type="match status" value="1"/>
</dbReference>
<sequence>MISQDNLGSEEKGFEIKIGPPWLTRFERAKIIGIRALQISLGAPVLVEVGSHETDAIRIAEKELESGLLPIIIVRWTPEGKIQEIPLKYLKLHPP</sequence>
<evidence type="ECO:0000313" key="4">
    <source>
        <dbReference type="EMBL" id="AJB42591.1"/>
    </source>
</evidence>
<gene>
    <name evidence="3" type="primary">rpo6</name>
    <name evidence="3" type="synonym">rpoK</name>
    <name evidence="4" type="ORF">TCARB_1549</name>
</gene>
<dbReference type="GO" id="GO:0000428">
    <property type="term" value="C:DNA-directed RNA polymerase complex"/>
    <property type="evidence" value="ECO:0007669"/>
    <property type="project" value="UniProtKB-KW"/>
</dbReference>
<dbReference type="GO" id="GO:0006366">
    <property type="term" value="P:transcription by RNA polymerase II"/>
    <property type="evidence" value="ECO:0007669"/>
    <property type="project" value="TreeGrafter"/>
</dbReference>
<keyword evidence="2 3" id="KW-0804">Transcription</keyword>
<dbReference type="GO" id="GO:0003677">
    <property type="term" value="F:DNA binding"/>
    <property type="evidence" value="ECO:0007669"/>
    <property type="project" value="UniProtKB-UniRule"/>
</dbReference>
<dbReference type="EC" id="2.7.7.6" evidence="3"/>
<accession>A0A3G1A9W5</accession>
<evidence type="ECO:0000313" key="5">
    <source>
        <dbReference type="Proteomes" id="UP000266720"/>
    </source>
</evidence>
<name>A0A3G1A9W5_9CREN</name>
<dbReference type="GeneID" id="25406952"/>
<dbReference type="GO" id="GO:0042797">
    <property type="term" value="P:tRNA transcription by RNA polymerase III"/>
    <property type="evidence" value="ECO:0007669"/>
    <property type="project" value="TreeGrafter"/>
</dbReference>
<dbReference type="Proteomes" id="UP000266720">
    <property type="component" value="Chromosome"/>
</dbReference>
<dbReference type="SUPFAM" id="SSF63562">
    <property type="entry name" value="RPB6/omega subunit-like"/>
    <property type="match status" value="1"/>
</dbReference>
<dbReference type="KEGG" id="tcb:TCARB_1549"/>
<organism evidence="4 5">
    <name type="scientific">Thermofilum adornatum 1505</name>
    <dbReference type="NCBI Taxonomy" id="697581"/>
    <lineage>
        <taxon>Archaea</taxon>
        <taxon>Thermoproteota</taxon>
        <taxon>Thermoprotei</taxon>
        <taxon>Thermofilales</taxon>
        <taxon>Thermofilaceae</taxon>
        <taxon>Thermofilum</taxon>
    </lineage>
</organism>
<keyword evidence="3 4" id="KW-0548">Nucleotidyltransferase</keyword>
<dbReference type="Gene3D" id="3.90.940.10">
    <property type="match status" value="1"/>
</dbReference>
<dbReference type="GO" id="GO:0003899">
    <property type="term" value="F:DNA-directed RNA polymerase activity"/>
    <property type="evidence" value="ECO:0007669"/>
    <property type="project" value="UniProtKB-UniRule"/>
</dbReference>
<evidence type="ECO:0000256" key="3">
    <source>
        <dbReference type="HAMAP-Rule" id="MF_00192"/>
    </source>
</evidence>
<dbReference type="AlphaFoldDB" id="A0A3G1A9W5"/>
<keyword evidence="3 4" id="KW-0808">Transferase</keyword>
<dbReference type="PANTHER" id="PTHR47227:SF5">
    <property type="entry name" value="DNA-DIRECTED RNA POLYMERASES I, II, AND III SUBUNIT RPABC2"/>
    <property type="match status" value="1"/>
</dbReference>
<dbReference type="PANTHER" id="PTHR47227">
    <property type="entry name" value="DNA-DIRECTED RNA POLYMERASE SUBUNIT K"/>
    <property type="match status" value="1"/>
</dbReference>
<proteinExistence type="inferred from homology"/>
<dbReference type="SMART" id="SM01409">
    <property type="entry name" value="RNA_pol_Rpb6"/>
    <property type="match status" value="1"/>
</dbReference>